<sequence>MSTTPQQPLLSIRGLLKVFPALTALDEVSLDVGAGEVVAVVGHNGSGKSTLVKILAGVYSANAGEVSLAEGAQLHFIHQDLGLIAELSAAENLELAKGTGSRSIAPTHPRAERAHTDELIGRFAQRFDTHTPVRNLTTAQRAIVAIARALDGWTHSSNVLVLDEPTESLHRSEVDVLFDAVRQVAAQGTGVIFVSHRLDEVFELADRVVVLRDGKKVADRAVDALAHHELIELIAGTELTPIDDGHTALTGQAEPVLTARRLGGGSVQSLDLDVAPGEIVGIAGVLGSGREAVPGLIFGAVPSYCEDFRLHGDVYDNRTPQESLRRGIAFVPGDRARLGVIRDMTARENLTLPQLRTLTTRWGNISAKRERAEGGALLAEYDVKPPRLEQRISLFSGGNQQKIVIARALRDAPAILLLDEPTQGVDVGAKATIYQAIRAGAHGGTGVVVSSSDAKELAALCHRVVVLRDGEAAAILSGDDLTEHRIIAEGYGLPIAAPPPAAAGPIPDTTEEFPS</sequence>
<comment type="caution">
    <text evidence="6">The sequence shown here is derived from an EMBL/GenBank/DDBJ whole genome shotgun (WGS) entry which is preliminary data.</text>
</comment>
<dbReference type="PANTHER" id="PTHR43790:SF9">
    <property type="entry name" value="GALACTOFURANOSE TRANSPORTER ATP-BINDING PROTEIN YTFR"/>
    <property type="match status" value="1"/>
</dbReference>
<dbReference type="GO" id="GO:0005524">
    <property type="term" value="F:ATP binding"/>
    <property type="evidence" value="ECO:0007669"/>
    <property type="project" value="UniProtKB-KW"/>
</dbReference>
<evidence type="ECO:0000256" key="2">
    <source>
        <dbReference type="ARBA" id="ARBA00022737"/>
    </source>
</evidence>
<dbReference type="EMBL" id="BAAAPL010000001">
    <property type="protein sequence ID" value="GAA1688399.1"/>
    <property type="molecule type" value="Genomic_DNA"/>
</dbReference>
<name>A0ABN2HI93_9MICO</name>
<dbReference type="SMART" id="SM00382">
    <property type="entry name" value="AAA"/>
    <property type="match status" value="2"/>
</dbReference>
<evidence type="ECO:0000256" key="3">
    <source>
        <dbReference type="ARBA" id="ARBA00022741"/>
    </source>
</evidence>
<keyword evidence="2" id="KW-0677">Repeat</keyword>
<feature type="domain" description="ABC transporter" evidence="5">
    <location>
        <begin position="10"/>
        <end position="238"/>
    </location>
</feature>
<dbReference type="SUPFAM" id="SSF52540">
    <property type="entry name" value="P-loop containing nucleoside triphosphate hydrolases"/>
    <property type="match status" value="2"/>
</dbReference>
<dbReference type="CDD" id="cd03215">
    <property type="entry name" value="ABC_Carb_Monos_II"/>
    <property type="match status" value="1"/>
</dbReference>
<gene>
    <name evidence="6" type="primary">rbsA_1</name>
    <name evidence="6" type="ORF">GCM10009808_01710</name>
</gene>
<evidence type="ECO:0000256" key="4">
    <source>
        <dbReference type="ARBA" id="ARBA00022840"/>
    </source>
</evidence>
<dbReference type="InterPro" id="IPR017871">
    <property type="entry name" value="ABC_transporter-like_CS"/>
</dbReference>
<evidence type="ECO:0000259" key="5">
    <source>
        <dbReference type="PROSITE" id="PS50893"/>
    </source>
</evidence>
<keyword evidence="3" id="KW-0547">Nucleotide-binding</keyword>
<feature type="domain" description="ABC transporter" evidence="5">
    <location>
        <begin position="251"/>
        <end position="494"/>
    </location>
</feature>
<evidence type="ECO:0000313" key="7">
    <source>
        <dbReference type="Proteomes" id="UP001501690"/>
    </source>
</evidence>
<protein>
    <submittedName>
        <fullName evidence="6">Ribose ABC transporter ATP-binding protein RbsA</fullName>
    </submittedName>
</protein>
<dbReference type="PANTHER" id="PTHR43790">
    <property type="entry name" value="CARBOHYDRATE TRANSPORT ATP-BINDING PROTEIN MG119-RELATED"/>
    <property type="match status" value="1"/>
</dbReference>
<dbReference type="InterPro" id="IPR003593">
    <property type="entry name" value="AAA+_ATPase"/>
</dbReference>
<dbReference type="RefSeq" id="WP_344067910.1">
    <property type="nucleotide sequence ID" value="NZ_BAAAPL010000001.1"/>
</dbReference>
<evidence type="ECO:0000313" key="6">
    <source>
        <dbReference type="EMBL" id="GAA1688399.1"/>
    </source>
</evidence>
<proteinExistence type="predicted"/>
<keyword evidence="1" id="KW-0813">Transport</keyword>
<dbReference type="Pfam" id="PF00005">
    <property type="entry name" value="ABC_tran"/>
    <property type="match status" value="2"/>
</dbReference>
<dbReference type="InterPro" id="IPR003439">
    <property type="entry name" value="ABC_transporter-like_ATP-bd"/>
</dbReference>
<evidence type="ECO:0000256" key="1">
    <source>
        <dbReference type="ARBA" id="ARBA00022448"/>
    </source>
</evidence>
<dbReference type="Gene3D" id="3.40.50.300">
    <property type="entry name" value="P-loop containing nucleotide triphosphate hydrolases"/>
    <property type="match status" value="2"/>
</dbReference>
<dbReference type="InterPro" id="IPR050107">
    <property type="entry name" value="ABC_carbohydrate_import_ATPase"/>
</dbReference>
<organism evidence="6 7">
    <name type="scientific">Microbacterium sediminicola</name>
    <dbReference type="NCBI Taxonomy" id="415210"/>
    <lineage>
        <taxon>Bacteria</taxon>
        <taxon>Bacillati</taxon>
        <taxon>Actinomycetota</taxon>
        <taxon>Actinomycetes</taxon>
        <taxon>Micrococcales</taxon>
        <taxon>Microbacteriaceae</taxon>
        <taxon>Microbacterium</taxon>
    </lineage>
</organism>
<reference evidence="6 7" key="1">
    <citation type="journal article" date="2019" name="Int. J. Syst. Evol. Microbiol.">
        <title>The Global Catalogue of Microorganisms (GCM) 10K type strain sequencing project: providing services to taxonomists for standard genome sequencing and annotation.</title>
        <authorList>
            <consortium name="The Broad Institute Genomics Platform"/>
            <consortium name="The Broad Institute Genome Sequencing Center for Infectious Disease"/>
            <person name="Wu L."/>
            <person name="Ma J."/>
        </authorList>
    </citation>
    <scope>NUCLEOTIDE SEQUENCE [LARGE SCALE GENOMIC DNA]</scope>
    <source>
        <strain evidence="6 7">JCM 15577</strain>
    </source>
</reference>
<keyword evidence="4 6" id="KW-0067">ATP-binding</keyword>
<dbReference type="PROSITE" id="PS00211">
    <property type="entry name" value="ABC_TRANSPORTER_1"/>
    <property type="match status" value="1"/>
</dbReference>
<dbReference type="PROSITE" id="PS50893">
    <property type="entry name" value="ABC_TRANSPORTER_2"/>
    <property type="match status" value="2"/>
</dbReference>
<dbReference type="InterPro" id="IPR027417">
    <property type="entry name" value="P-loop_NTPase"/>
</dbReference>
<accession>A0ABN2HI93</accession>
<dbReference type="Proteomes" id="UP001501690">
    <property type="component" value="Unassembled WGS sequence"/>
</dbReference>
<keyword evidence="7" id="KW-1185">Reference proteome</keyword>